<name>A0A4Q0S9J2_9BRAD</name>
<organism evidence="4 5">
    <name type="scientific">Bradyrhizobium nanningense</name>
    <dbReference type="NCBI Taxonomy" id="1325118"/>
    <lineage>
        <taxon>Bacteria</taxon>
        <taxon>Pseudomonadati</taxon>
        <taxon>Pseudomonadota</taxon>
        <taxon>Alphaproteobacteria</taxon>
        <taxon>Hyphomicrobiales</taxon>
        <taxon>Nitrobacteraceae</taxon>
        <taxon>Bradyrhizobium</taxon>
    </lineage>
</organism>
<dbReference type="Pfam" id="PF00571">
    <property type="entry name" value="CBS"/>
    <property type="match status" value="2"/>
</dbReference>
<dbReference type="SUPFAM" id="SSF54631">
    <property type="entry name" value="CBS-domain pair"/>
    <property type="match status" value="1"/>
</dbReference>
<proteinExistence type="predicted"/>
<dbReference type="Gene3D" id="3.10.580.10">
    <property type="entry name" value="CBS-domain"/>
    <property type="match status" value="1"/>
</dbReference>
<dbReference type="InterPro" id="IPR044725">
    <property type="entry name" value="CBSX3_CBS_dom"/>
</dbReference>
<dbReference type="RefSeq" id="WP_128917930.1">
    <property type="nucleotide sequence ID" value="NZ_LBJC01000018.1"/>
</dbReference>
<dbReference type="InterPro" id="IPR046342">
    <property type="entry name" value="CBS_dom_sf"/>
</dbReference>
<dbReference type="CDD" id="cd04623">
    <property type="entry name" value="CBS_pair_bac_euk"/>
    <property type="match status" value="1"/>
</dbReference>
<accession>A0A4Q0S9J2</accession>
<sequence>MTTVRDILGDKGHRVWSVRPGDKVYDAIRMMADKDVGSLVVLDGSKIVGIVTERHYARNVFLKGRASPQTRVDDIMERTVVCVGPDQSIEECMALMTTKRLRHLPVTENGALLGIVSIGDLVKSIISDREFVIEQLEHYISGSAR</sequence>
<evidence type="ECO:0000259" key="3">
    <source>
        <dbReference type="PROSITE" id="PS51371"/>
    </source>
</evidence>
<dbReference type="PANTHER" id="PTHR43080">
    <property type="entry name" value="CBS DOMAIN-CONTAINING PROTEIN CBSX3, MITOCHONDRIAL"/>
    <property type="match status" value="1"/>
</dbReference>
<evidence type="ECO:0000256" key="2">
    <source>
        <dbReference type="PROSITE-ProRule" id="PRU00703"/>
    </source>
</evidence>
<reference evidence="4 5" key="1">
    <citation type="submission" date="2015-04" db="EMBL/GenBank/DDBJ databases">
        <title>Comparative genomics of rhizobia nodulating Arachis hypogaea in China.</title>
        <authorList>
            <person name="Li Y."/>
        </authorList>
    </citation>
    <scope>NUCLEOTIDE SEQUENCE [LARGE SCALE GENOMIC DNA]</scope>
    <source>
        <strain evidence="4 5">CCBAU 51757</strain>
    </source>
</reference>
<dbReference type="InterPro" id="IPR000644">
    <property type="entry name" value="CBS_dom"/>
</dbReference>
<dbReference type="SMART" id="SM00116">
    <property type="entry name" value="CBS"/>
    <property type="match status" value="2"/>
</dbReference>
<feature type="domain" description="CBS" evidence="3">
    <location>
        <begin position="76"/>
        <end position="131"/>
    </location>
</feature>
<evidence type="ECO:0000313" key="5">
    <source>
        <dbReference type="Proteomes" id="UP000289546"/>
    </source>
</evidence>
<keyword evidence="1 2" id="KW-0129">CBS domain</keyword>
<dbReference type="EMBL" id="LBJQ01000057">
    <property type="protein sequence ID" value="RXH31806.1"/>
    <property type="molecule type" value="Genomic_DNA"/>
</dbReference>
<dbReference type="PANTHER" id="PTHR43080:SF2">
    <property type="entry name" value="CBS DOMAIN-CONTAINING PROTEIN"/>
    <property type="match status" value="1"/>
</dbReference>
<comment type="caution">
    <text evidence="4">The sequence shown here is derived from an EMBL/GenBank/DDBJ whole genome shotgun (WGS) entry which is preliminary data.</text>
</comment>
<evidence type="ECO:0000313" key="4">
    <source>
        <dbReference type="EMBL" id="RXH31806.1"/>
    </source>
</evidence>
<feature type="domain" description="CBS" evidence="3">
    <location>
        <begin position="1"/>
        <end position="67"/>
    </location>
</feature>
<dbReference type="AlphaFoldDB" id="A0A4Q0S9J2"/>
<keyword evidence="5" id="KW-1185">Reference proteome</keyword>
<dbReference type="OrthoDB" id="9807125at2"/>
<evidence type="ECO:0000256" key="1">
    <source>
        <dbReference type="ARBA" id="ARBA00023122"/>
    </source>
</evidence>
<dbReference type="Proteomes" id="UP000289546">
    <property type="component" value="Unassembled WGS sequence"/>
</dbReference>
<protein>
    <recommendedName>
        <fullName evidence="3">CBS domain-containing protein</fullName>
    </recommendedName>
</protein>
<dbReference type="InterPro" id="IPR051257">
    <property type="entry name" value="Diverse_CBS-Domain"/>
</dbReference>
<gene>
    <name evidence="4" type="ORF">XH99_10610</name>
</gene>
<dbReference type="PROSITE" id="PS51371">
    <property type="entry name" value="CBS"/>
    <property type="match status" value="2"/>
</dbReference>